<dbReference type="EMBL" id="RHHU01000003">
    <property type="protein sequence ID" value="RNB88613.1"/>
    <property type="molecule type" value="Genomic_DNA"/>
</dbReference>
<keyword evidence="4" id="KW-1185">Reference proteome</keyword>
<proteinExistence type="predicted"/>
<dbReference type="PIRSF" id="PIRSF000429">
    <property type="entry name" value="Ac-CoA_Ac_transf"/>
    <property type="match status" value="1"/>
</dbReference>
<name>A0A3M8DKQ3_9BACL</name>
<evidence type="ECO:0000259" key="1">
    <source>
        <dbReference type="Pfam" id="PF00108"/>
    </source>
</evidence>
<feature type="domain" description="Thiolase C-terminal" evidence="2">
    <location>
        <begin position="245"/>
        <end position="384"/>
    </location>
</feature>
<protein>
    <submittedName>
        <fullName evidence="3">Acetyl-CoA acetyltransferase</fullName>
    </submittedName>
</protein>
<keyword evidence="3" id="KW-0808">Transferase</keyword>
<comment type="caution">
    <text evidence="3">The sequence shown here is derived from an EMBL/GenBank/DDBJ whole genome shotgun (WGS) entry which is preliminary data.</text>
</comment>
<sequence>MRKVAIIGAAQSKWGVLTERTLHDLIAEVGNGAIRNAGISRGAIQAIYLGNVAGGELSQQFTLGSVAAHTLGIPNIPAQRYEAACSTGAVSFREAYLAVANSVYDFALAIGVEKLNVNDMDRTVEVLSRGFDSGEGRVGLLAPSQYALYATAHMHKYGTTREQLAMVAEKNYYHGSLNPDAHIRKRYSVEDVLHAPMISDPLGRHDCSLVTDGAAAVILCPLEMAQAYHARPIEVLASAVAGETSTSASRESYVSFGCTRRAVEAAYQQAKLGPGDISFAETHDCFTITEIINIEDLGFVPKGEGGPAVQDGLTRLGGRLPVNVSGGLKAKGHAVGATGIGQIYEAVIQLRHEAGERQVSNAEVALTHMLGGSPAISTVHIFQRGY</sequence>
<dbReference type="InterPro" id="IPR016039">
    <property type="entry name" value="Thiolase-like"/>
</dbReference>
<dbReference type="InterPro" id="IPR055140">
    <property type="entry name" value="Thiolase_C_2"/>
</dbReference>
<dbReference type="InterPro" id="IPR020616">
    <property type="entry name" value="Thiolase_N"/>
</dbReference>
<dbReference type="InterPro" id="IPR002155">
    <property type="entry name" value="Thiolase"/>
</dbReference>
<organism evidence="3 4">
    <name type="scientific">Brevibacillus nitrificans</name>
    <dbReference type="NCBI Taxonomy" id="651560"/>
    <lineage>
        <taxon>Bacteria</taxon>
        <taxon>Bacillati</taxon>
        <taxon>Bacillota</taxon>
        <taxon>Bacilli</taxon>
        <taxon>Bacillales</taxon>
        <taxon>Paenibacillaceae</taxon>
        <taxon>Brevibacillus</taxon>
    </lineage>
</organism>
<dbReference type="Pfam" id="PF22691">
    <property type="entry name" value="Thiolase_C_1"/>
    <property type="match status" value="1"/>
</dbReference>
<dbReference type="GO" id="GO:0016747">
    <property type="term" value="F:acyltransferase activity, transferring groups other than amino-acyl groups"/>
    <property type="evidence" value="ECO:0007669"/>
    <property type="project" value="InterPro"/>
</dbReference>
<dbReference type="RefSeq" id="WP_122922714.1">
    <property type="nucleotide sequence ID" value="NZ_RHHU01000003.1"/>
</dbReference>
<dbReference type="Proteomes" id="UP000269573">
    <property type="component" value="Unassembled WGS sequence"/>
</dbReference>
<gene>
    <name evidence="3" type="ORF">EDM59_05730</name>
</gene>
<evidence type="ECO:0000259" key="2">
    <source>
        <dbReference type="Pfam" id="PF22691"/>
    </source>
</evidence>
<dbReference type="Pfam" id="PF00108">
    <property type="entry name" value="Thiolase_N"/>
    <property type="match status" value="1"/>
</dbReference>
<dbReference type="SUPFAM" id="SSF53901">
    <property type="entry name" value="Thiolase-like"/>
    <property type="match status" value="2"/>
</dbReference>
<dbReference type="AlphaFoldDB" id="A0A3M8DKQ3"/>
<dbReference type="Gene3D" id="3.40.47.10">
    <property type="match status" value="1"/>
</dbReference>
<dbReference type="PANTHER" id="PTHR42870">
    <property type="entry name" value="ACETYL-COA C-ACETYLTRANSFERASE"/>
    <property type="match status" value="1"/>
</dbReference>
<accession>A0A3M8DKQ3</accession>
<evidence type="ECO:0000313" key="4">
    <source>
        <dbReference type="Proteomes" id="UP000269573"/>
    </source>
</evidence>
<dbReference type="CDD" id="cd00829">
    <property type="entry name" value="SCP-x_thiolase"/>
    <property type="match status" value="1"/>
</dbReference>
<dbReference type="PANTHER" id="PTHR42870:SF1">
    <property type="entry name" value="NON-SPECIFIC LIPID-TRANSFER PROTEIN-LIKE 2"/>
    <property type="match status" value="1"/>
</dbReference>
<evidence type="ECO:0000313" key="3">
    <source>
        <dbReference type="EMBL" id="RNB88613.1"/>
    </source>
</evidence>
<feature type="domain" description="Thiolase N-terminal" evidence="1">
    <location>
        <begin position="4"/>
        <end position="221"/>
    </location>
</feature>
<reference evidence="3 4" key="1">
    <citation type="submission" date="2018-10" db="EMBL/GenBank/DDBJ databases">
        <title>Phylogenomics of Brevibacillus.</title>
        <authorList>
            <person name="Dunlap C."/>
        </authorList>
    </citation>
    <scope>NUCLEOTIDE SEQUENCE [LARGE SCALE GENOMIC DNA]</scope>
    <source>
        <strain evidence="3 4">JCM 15774</strain>
    </source>
</reference>